<dbReference type="Proteomes" id="UP001527202">
    <property type="component" value="Unassembled WGS sequence"/>
</dbReference>
<protein>
    <submittedName>
        <fullName evidence="2">Uncharacterized protein</fullName>
    </submittedName>
</protein>
<keyword evidence="3" id="KW-1185">Reference proteome</keyword>
<evidence type="ECO:0000313" key="2">
    <source>
        <dbReference type="EMBL" id="MCY9594528.1"/>
    </source>
</evidence>
<feature type="compositionally biased region" description="Basic residues" evidence="1">
    <location>
        <begin position="44"/>
        <end position="56"/>
    </location>
</feature>
<dbReference type="RefSeq" id="WP_129112474.1">
    <property type="nucleotide sequence ID" value="NZ_CP026520.1"/>
</dbReference>
<gene>
    <name evidence="2" type="ORF">M5X16_01880</name>
</gene>
<feature type="compositionally biased region" description="Basic residues" evidence="1">
    <location>
        <begin position="1"/>
        <end position="10"/>
    </location>
</feature>
<name>A0ABT4F7N3_9BACL</name>
<evidence type="ECO:0000256" key="1">
    <source>
        <dbReference type="SAM" id="MobiDB-lite"/>
    </source>
</evidence>
<reference evidence="2 3" key="1">
    <citation type="submission" date="2022-05" db="EMBL/GenBank/DDBJ databases">
        <title>Genome Sequencing of Bee-Associated Microbes.</title>
        <authorList>
            <person name="Dunlap C."/>
        </authorList>
    </citation>
    <scope>NUCLEOTIDE SEQUENCE [LARGE SCALE GENOMIC DNA]</scope>
    <source>
        <strain evidence="2 3">NRRL B-23120</strain>
    </source>
</reference>
<feature type="compositionally biased region" description="Basic and acidic residues" evidence="1">
    <location>
        <begin position="11"/>
        <end position="28"/>
    </location>
</feature>
<comment type="caution">
    <text evidence="2">The sequence shown here is derived from an EMBL/GenBank/DDBJ whole genome shotgun (WGS) entry which is preliminary data.</text>
</comment>
<dbReference type="EMBL" id="JAMDMJ010000001">
    <property type="protein sequence ID" value="MCY9594528.1"/>
    <property type="molecule type" value="Genomic_DNA"/>
</dbReference>
<sequence length="84" mass="9504">MAISRARKLRDKQIREGKLDPAIKRRSWDGVQPVTKSTPTLQEKKRRVAHKHKRNSFPHTEDGSVYYFTPASSSGITQGRASGL</sequence>
<evidence type="ECO:0000313" key="3">
    <source>
        <dbReference type="Proteomes" id="UP001527202"/>
    </source>
</evidence>
<organism evidence="2 3">
    <name type="scientific">Paenibacillus chitinolyticus</name>
    <dbReference type="NCBI Taxonomy" id="79263"/>
    <lineage>
        <taxon>Bacteria</taxon>
        <taxon>Bacillati</taxon>
        <taxon>Bacillota</taxon>
        <taxon>Bacilli</taxon>
        <taxon>Bacillales</taxon>
        <taxon>Paenibacillaceae</taxon>
        <taxon>Paenibacillus</taxon>
    </lineage>
</organism>
<feature type="region of interest" description="Disordered" evidence="1">
    <location>
        <begin position="1"/>
        <end position="64"/>
    </location>
</feature>
<accession>A0ABT4F7N3</accession>
<proteinExistence type="predicted"/>
<dbReference type="GeneID" id="95375402"/>